<protein>
    <recommendedName>
        <fullName evidence="3">C2H2-type domain-containing protein</fullName>
    </recommendedName>
</protein>
<feature type="domain" description="C2H2-type" evidence="3">
    <location>
        <begin position="28"/>
        <end position="50"/>
    </location>
</feature>
<keyword evidence="1" id="KW-0863">Zinc-finger</keyword>
<dbReference type="Proteomes" id="UP000053555">
    <property type="component" value="Unassembled WGS sequence"/>
</dbReference>
<dbReference type="EMBL" id="KN651590">
    <property type="protein sequence ID" value="KHN30581.1"/>
    <property type="molecule type" value="Genomic_DNA"/>
</dbReference>
<evidence type="ECO:0000256" key="1">
    <source>
        <dbReference type="PROSITE-ProRule" id="PRU00042"/>
    </source>
</evidence>
<organism evidence="4">
    <name type="scientific">Glycine soja</name>
    <name type="common">Wild soybean</name>
    <dbReference type="NCBI Taxonomy" id="3848"/>
    <lineage>
        <taxon>Eukaryota</taxon>
        <taxon>Viridiplantae</taxon>
        <taxon>Streptophyta</taxon>
        <taxon>Embryophyta</taxon>
        <taxon>Tracheophyta</taxon>
        <taxon>Spermatophyta</taxon>
        <taxon>Magnoliopsida</taxon>
        <taxon>eudicotyledons</taxon>
        <taxon>Gunneridae</taxon>
        <taxon>Pentapetalae</taxon>
        <taxon>rosids</taxon>
        <taxon>fabids</taxon>
        <taxon>Fabales</taxon>
        <taxon>Fabaceae</taxon>
        <taxon>Papilionoideae</taxon>
        <taxon>50 kb inversion clade</taxon>
        <taxon>NPAAA clade</taxon>
        <taxon>indigoferoid/millettioid clade</taxon>
        <taxon>Phaseoleae</taxon>
        <taxon>Glycine</taxon>
        <taxon>Glycine subgen. Soja</taxon>
    </lineage>
</organism>
<feature type="compositionally biased region" description="Low complexity" evidence="2">
    <location>
        <begin position="1"/>
        <end position="16"/>
    </location>
</feature>
<dbReference type="InterPro" id="IPR036236">
    <property type="entry name" value="Znf_C2H2_sf"/>
</dbReference>
<evidence type="ECO:0000256" key="2">
    <source>
        <dbReference type="SAM" id="MobiDB-lite"/>
    </source>
</evidence>
<keyword evidence="1" id="KW-0479">Metal-binding</keyword>
<dbReference type="SMART" id="SM00355">
    <property type="entry name" value="ZnF_C2H2"/>
    <property type="match status" value="1"/>
</dbReference>
<accession>A0A0B2R7W3</accession>
<dbReference type="InterPro" id="IPR013087">
    <property type="entry name" value="Znf_C2H2_type"/>
</dbReference>
<dbReference type="SUPFAM" id="SSF57667">
    <property type="entry name" value="beta-beta-alpha zinc fingers"/>
    <property type="match status" value="1"/>
</dbReference>
<evidence type="ECO:0000313" key="4">
    <source>
        <dbReference type="EMBL" id="KHN30581.1"/>
    </source>
</evidence>
<name>A0A0B2R7W3_GLYSO</name>
<gene>
    <name evidence="4" type="ORF">glysoja_030018</name>
</gene>
<dbReference type="GO" id="GO:0008270">
    <property type="term" value="F:zinc ion binding"/>
    <property type="evidence" value="ECO:0007669"/>
    <property type="project" value="UniProtKB-KW"/>
</dbReference>
<evidence type="ECO:0000259" key="3">
    <source>
        <dbReference type="PROSITE" id="PS50157"/>
    </source>
</evidence>
<reference evidence="4" key="1">
    <citation type="submission" date="2014-07" db="EMBL/GenBank/DDBJ databases">
        <title>Identification of a novel salt tolerance gene in wild soybean by whole-genome sequencing.</title>
        <authorList>
            <person name="Lam H.-M."/>
            <person name="Qi X."/>
            <person name="Li M.-W."/>
            <person name="Liu X."/>
            <person name="Xie M."/>
            <person name="Ni M."/>
            <person name="Xu X."/>
        </authorList>
    </citation>
    <scope>NUCLEOTIDE SEQUENCE [LARGE SCALE GENOMIC DNA]</scope>
    <source>
        <tissue evidence="4">Root</tissue>
    </source>
</reference>
<proteinExistence type="predicted"/>
<feature type="region of interest" description="Disordered" evidence="2">
    <location>
        <begin position="1"/>
        <end position="21"/>
    </location>
</feature>
<dbReference type="PROSITE" id="PS00028">
    <property type="entry name" value="ZINC_FINGER_C2H2_1"/>
    <property type="match status" value="1"/>
</dbReference>
<keyword evidence="1" id="KW-0862">Zinc</keyword>
<sequence>MNNIFNNSNQPSFFNSGQDPHQNNQNGFRCRLCNHVFPSYQALKAHFESHFTLENPAIRNLFSSSHANSQREMIPNPLQPNFPRPMVMQETRNFVNRNFQAPPQQPMVMPQYRANLFPCAIQHNVAASQPLQGPPEPQATQFVNNNVEMAQLLAPPAIHQMEMEVSPIDGTKPYIDLLDKPINNN</sequence>
<dbReference type="PROSITE" id="PS50157">
    <property type="entry name" value="ZINC_FINGER_C2H2_2"/>
    <property type="match status" value="1"/>
</dbReference>
<dbReference type="AlphaFoldDB" id="A0A0B2R7W3"/>